<proteinExistence type="predicted"/>
<reference evidence="3 4" key="1">
    <citation type="submission" date="2022-01" db="EMBL/GenBank/DDBJ databases">
        <title>Paraglaciecola sp. G1-23.</title>
        <authorList>
            <person name="Jin M.S."/>
            <person name="Han D.M."/>
            <person name="Kim H.M."/>
            <person name="Jeon C.O."/>
        </authorList>
    </citation>
    <scope>NUCLEOTIDE SEQUENCE [LARGE SCALE GENOMIC DNA]</scope>
    <source>
        <strain evidence="3 4">G1-23</strain>
    </source>
</reference>
<name>A0ABS9D273_9ALTE</name>
<dbReference type="Pfam" id="PF01548">
    <property type="entry name" value="DEDD_Tnp_IS110"/>
    <property type="match status" value="1"/>
</dbReference>
<evidence type="ECO:0000313" key="3">
    <source>
        <dbReference type="EMBL" id="MCF2946840.1"/>
    </source>
</evidence>
<sequence length="339" mass="37974">MNITTIGLDIAKRVFHVTCCSEQGKLVRKKMLKRVDVLAFFRTIPSCTVALEACVTAHYWAREIEMCGHTVKLIAPQHVKAFLVGNKNDYNDALSIATAVRQHHVSHVSVNTIEQQDNQALHKARELAVRQRTSLCNQIRGLVSEYGMCINQGVNTLRKRIPIWLSDETHQLSESFKQLLTHLKHQLNELDANIETFNQMIATRVKENDVCQRLQTIPGIGPMVASAYFNEVGNGAGYRKGRDVSASLGLVPKQHSSGGKQVLLGISKRGNSYLRCLLVQGAKAVVSRAKKKEDTLSNWINHLVHTRGHNRACIAYANKMARMAWAISVKESEYRPLKS</sequence>
<feature type="domain" description="Transposase IS116/IS110/IS902 C-terminal" evidence="2">
    <location>
        <begin position="211"/>
        <end position="291"/>
    </location>
</feature>
<feature type="domain" description="Transposase IS110-like N-terminal" evidence="1">
    <location>
        <begin position="6"/>
        <end position="146"/>
    </location>
</feature>
<dbReference type="Proteomes" id="UP001521137">
    <property type="component" value="Unassembled WGS sequence"/>
</dbReference>
<keyword evidence="4" id="KW-1185">Reference proteome</keyword>
<evidence type="ECO:0000259" key="2">
    <source>
        <dbReference type="Pfam" id="PF02371"/>
    </source>
</evidence>
<evidence type="ECO:0000313" key="4">
    <source>
        <dbReference type="Proteomes" id="UP001521137"/>
    </source>
</evidence>
<evidence type="ECO:0000259" key="1">
    <source>
        <dbReference type="Pfam" id="PF01548"/>
    </source>
</evidence>
<comment type="caution">
    <text evidence="3">The sequence shown here is derived from an EMBL/GenBank/DDBJ whole genome shotgun (WGS) entry which is preliminary data.</text>
</comment>
<dbReference type="EMBL" id="JAKGAS010000001">
    <property type="protein sequence ID" value="MCF2946840.1"/>
    <property type="molecule type" value="Genomic_DNA"/>
</dbReference>
<dbReference type="Pfam" id="PF02371">
    <property type="entry name" value="Transposase_20"/>
    <property type="match status" value="1"/>
</dbReference>
<accession>A0ABS9D273</accession>
<protein>
    <submittedName>
        <fullName evidence="3">IS110 family transposase</fullName>
    </submittedName>
</protein>
<dbReference type="RefSeq" id="WP_235310360.1">
    <property type="nucleotide sequence ID" value="NZ_JAKGAS010000001.1"/>
</dbReference>
<dbReference type="NCBIfam" id="NF033542">
    <property type="entry name" value="transpos_IS110"/>
    <property type="match status" value="1"/>
</dbReference>
<dbReference type="InterPro" id="IPR003346">
    <property type="entry name" value="Transposase_20"/>
</dbReference>
<dbReference type="InterPro" id="IPR047650">
    <property type="entry name" value="Transpos_IS110"/>
</dbReference>
<dbReference type="PANTHER" id="PTHR33055:SF3">
    <property type="entry name" value="PUTATIVE TRANSPOSASE FOR IS117-RELATED"/>
    <property type="match status" value="1"/>
</dbReference>
<gene>
    <name evidence="3" type="ORF">L0668_01880</name>
</gene>
<dbReference type="PANTHER" id="PTHR33055">
    <property type="entry name" value="TRANSPOSASE FOR INSERTION SEQUENCE ELEMENT IS1111A"/>
    <property type="match status" value="1"/>
</dbReference>
<dbReference type="InterPro" id="IPR002525">
    <property type="entry name" value="Transp_IS110-like_N"/>
</dbReference>
<organism evidence="3 4">
    <name type="scientific">Paraglaciecola algarum</name>
    <dbReference type="NCBI Taxonomy" id="3050085"/>
    <lineage>
        <taxon>Bacteria</taxon>
        <taxon>Pseudomonadati</taxon>
        <taxon>Pseudomonadota</taxon>
        <taxon>Gammaproteobacteria</taxon>
        <taxon>Alteromonadales</taxon>
        <taxon>Alteromonadaceae</taxon>
        <taxon>Paraglaciecola</taxon>
    </lineage>
</organism>